<dbReference type="InterPro" id="IPR036565">
    <property type="entry name" value="Mur-like_cat_sf"/>
</dbReference>
<protein>
    <recommendedName>
        <fullName evidence="9">UDP-N-acetylmuramoylalanine--D-glutamate ligase</fullName>
        <ecNumber evidence="9">6.3.2.9</ecNumber>
    </recommendedName>
    <alternativeName>
        <fullName evidence="9">D-glutamic acid-adding enzyme</fullName>
    </alternativeName>
    <alternativeName>
        <fullName evidence="9">UDP-N-acetylmuramoyl-L-alanyl-D-glutamate synthetase</fullName>
    </alternativeName>
</protein>
<dbReference type="InterPro" id="IPR005762">
    <property type="entry name" value="MurD"/>
</dbReference>
<evidence type="ECO:0000256" key="6">
    <source>
        <dbReference type="ARBA" id="ARBA00022741"/>
    </source>
</evidence>
<keyword evidence="5 9" id="KW-0132">Cell division</keyword>
<name>A0A2T4VWN5_9HYPH</name>
<keyword evidence="3 9" id="KW-0963">Cytoplasm</keyword>
<feature type="domain" description="Mur ligase central" evidence="10">
    <location>
        <begin position="118"/>
        <end position="291"/>
    </location>
</feature>
<evidence type="ECO:0000256" key="4">
    <source>
        <dbReference type="ARBA" id="ARBA00022598"/>
    </source>
</evidence>
<dbReference type="SUPFAM" id="SSF53623">
    <property type="entry name" value="MurD-like peptide ligases, catalytic domain"/>
    <property type="match status" value="1"/>
</dbReference>
<reference evidence="12" key="1">
    <citation type="submission" date="2018-02" db="EMBL/GenBank/DDBJ databases">
        <title>Genome sequence of Candidatus Liberibacter europaeus.</title>
        <authorList>
            <person name="Frampton R.A."/>
            <person name="Thompson S.M."/>
            <person name="David C."/>
            <person name="Addison S.M."/>
            <person name="Smith G.R."/>
        </authorList>
    </citation>
    <scope>NUCLEOTIDE SEQUENCE [LARGE SCALE GENOMIC DNA]</scope>
</reference>
<evidence type="ECO:0000256" key="3">
    <source>
        <dbReference type="ARBA" id="ARBA00022490"/>
    </source>
</evidence>
<dbReference type="Pfam" id="PF08245">
    <property type="entry name" value="Mur_ligase_M"/>
    <property type="match status" value="1"/>
</dbReference>
<proteinExistence type="inferred from homology"/>
<evidence type="ECO:0000256" key="2">
    <source>
        <dbReference type="ARBA" id="ARBA00004752"/>
    </source>
</evidence>
<dbReference type="AlphaFoldDB" id="A0A2T4VWN5"/>
<comment type="function">
    <text evidence="9">Cell wall formation. Catalyzes the addition of glutamate to the nucleotide precursor UDP-N-acetylmuramoyl-L-alanine (UMA).</text>
</comment>
<dbReference type="GO" id="GO:0008764">
    <property type="term" value="F:UDP-N-acetylmuramoylalanine-D-glutamate ligase activity"/>
    <property type="evidence" value="ECO:0007669"/>
    <property type="project" value="UniProtKB-UniRule"/>
</dbReference>
<keyword evidence="9" id="KW-0961">Cell wall biogenesis/degradation</keyword>
<comment type="pathway">
    <text evidence="2 9">Cell wall biogenesis; peptidoglycan biosynthesis.</text>
</comment>
<keyword evidence="8 9" id="KW-0131">Cell cycle</keyword>
<dbReference type="UniPathway" id="UPA00219"/>
<dbReference type="GO" id="GO:0051301">
    <property type="term" value="P:cell division"/>
    <property type="evidence" value="ECO:0007669"/>
    <property type="project" value="UniProtKB-KW"/>
</dbReference>
<keyword evidence="7 9" id="KW-0067">ATP-binding</keyword>
<gene>
    <name evidence="9" type="primary">murD</name>
    <name evidence="11" type="ORF">C4617_05180</name>
</gene>
<dbReference type="EMBL" id="PSQJ01000007">
    <property type="protein sequence ID" value="PTL86160.1"/>
    <property type="molecule type" value="Genomic_DNA"/>
</dbReference>
<dbReference type="HAMAP" id="MF_00639">
    <property type="entry name" value="MurD"/>
    <property type="match status" value="1"/>
</dbReference>
<dbReference type="Gene3D" id="3.90.190.20">
    <property type="entry name" value="Mur ligase, C-terminal domain"/>
    <property type="match status" value="1"/>
</dbReference>
<comment type="caution">
    <text evidence="11">The sequence shown here is derived from an EMBL/GenBank/DDBJ whole genome shotgun (WGS) entry which is preliminary data.</text>
</comment>
<dbReference type="SUPFAM" id="SSF53244">
    <property type="entry name" value="MurD-like peptide ligases, peptide-binding domain"/>
    <property type="match status" value="1"/>
</dbReference>
<dbReference type="PANTHER" id="PTHR43692">
    <property type="entry name" value="UDP-N-ACETYLMURAMOYLALANINE--D-GLUTAMATE LIGASE"/>
    <property type="match status" value="1"/>
</dbReference>
<keyword evidence="9" id="KW-0133">Cell shape</keyword>
<dbReference type="Gene3D" id="3.40.1190.10">
    <property type="entry name" value="Mur-like, catalytic domain"/>
    <property type="match status" value="1"/>
</dbReference>
<evidence type="ECO:0000259" key="10">
    <source>
        <dbReference type="Pfam" id="PF08245"/>
    </source>
</evidence>
<evidence type="ECO:0000256" key="8">
    <source>
        <dbReference type="ARBA" id="ARBA00023306"/>
    </source>
</evidence>
<dbReference type="GO" id="GO:0008360">
    <property type="term" value="P:regulation of cell shape"/>
    <property type="evidence" value="ECO:0007669"/>
    <property type="project" value="UniProtKB-KW"/>
</dbReference>
<dbReference type="GO" id="GO:0004326">
    <property type="term" value="F:tetrahydrofolylpolyglutamate synthase activity"/>
    <property type="evidence" value="ECO:0007669"/>
    <property type="project" value="InterPro"/>
</dbReference>
<dbReference type="InterPro" id="IPR036615">
    <property type="entry name" value="Mur_ligase_C_dom_sf"/>
</dbReference>
<evidence type="ECO:0000256" key="5">
    <source>
        <dbReference type="ARBA" id="ARBA00022618"/>
    </source>
</evidence>
<evidence type="ECO:0000313" key="11">
    <source>
        <dbReference type="EMBL" id="PTL86160.1"/>
    </source>
</evidence>
<dbReference type="Gene3D" id="3.40.50.720">
    <property type="entry name" value="NAD(P)-binding Rossmann-like Domain"/>
    <property type="match status" value="1"/>
</dbReference>
<dbReference type="SUPFAM" id="SSF51984">
    <property type="entry name" value="MurCD N-terminal domain"/>
    <property type="match status" value="1"/>
</dbReference>
<keyword evidence="9" id="KW-0573">Peptidoglycan synthesis</keyword>
<dbReference type="EC" id="6.3.2.9" evidence="9"/>
<organism evidence="11 12">
    <name type="scientific">Candidatus Liberibacter europaeus</name>
    <dbReference type="NCBI Taxonomy" id="744859"/>
    <lineage>
        <taxon>Bacteria</taxon>
        <taxon>Pseudomonadati</taxon>
        <taxon>Pseudomonadota</taxon>
        <taxon>Alphaproteobacteria</taxon>
        <taxon>Hyphomicrobiales</taxon>
        <taxon>Rhizobiaceae</taxon>
        <taxon>Liberibacter</taxon>
    </lineage>
</organism>
<dbReference type="InterPro" id="IPR018109">
    <property type="entry name" value="Folylpolyglutamate_synth_CS"/>
</dbReference>
<comment type="catalytic activity">
    <reaction evidence="9">
        <text>UDP-N-acetyl-alpha-D-muramoyl-L-alanine + D-glutamate + ATP = UDP-N-acetyl-alpha-D-muramoyl-L-alanyl-D-glutamate + ADP + phosphate + H(+)</text>
        <dbReference type="Rhea" id="RHEA:16429"/>
        <dbReference type="ChEBI" id="CHEBI:15378"/>
        <dbReference type="ChEBI" id="CHEBI:29986"/>
        <dbReference type="ChEBI" id="CHEBI:30616"/>
        <dbReference type="ChEBI" id="CHEBI:43474"/>
        <dbReference type="ChEBI" id="CHEBI:83898"/>
        <dbReference type="ChEBI" id="CHEBI:83900"/>
        <dbReference type="ChEBI" id="CHEBI:456216"/>
        <dbReference type="EC" id="6.3.2.9"/>
    </reaction>
</comment>
<keyword evidence="4 9" id="KW-0436">Ligase</keyword>
<dbReference type="InterPro" id="IPR013221">
    <property type="entry name" value="Mur_ligase_cen"/>
</dbReference>
<dbReference type="PANTHER" id="PTHR43692:SF1">
    <property type="entry name" value="UDP-N-ACETYLMURAMOYLALANINE--D-GLUTAMATE LIGASE"/>
    <property type="match status" value="1"/>
</dbReference>
<dbReference type="PROSITE" id="PS01011">
    <property type="entry name" value="FOLYLPOLYGLU_SYNT_1"/>
    <property type="match status" value="1"/>
</dbReference>
<keyword evidence="6 9" id="KW-0547">Nucleotide-binding</keyword>
<feature type="binding site" evidence="9">
    <location>
        <begin position="120"/>
        <end position="126"/>
    </location>
    <ligand>
        <name>ATP</name>
        <dbReference type="ChEBI" id="CHEBI:30616"/>
    </ligand>
</feature>
<accession>A0A2T4VWN5</accession>
<dbReference type="NCBIfam" id="TIGR01087">
    <property type="entry name" value="murD"/>
    <property type="match status" value="1"/>
</dbReference>
<dbReference type="GO" id="GO:0071555">
    <property type="term" value="P:cell wall organization"/>
    <property type="evidence" value="ECO:0007669"/>
    <property type="project" value="UniProtKB-KW"/>
</dbReference>
<evidence type="ECO:0000256" key="9">
    <source>
        <dbReference type="HAMAP-Rule" id="MF_00639"/>
    </source>
</evidence>
<dbReference type="GO" id="GO:0005737">
    <property type="term" value="C:cytoplasm"/>
    <property type="evidence" value="ECO:0007669"/>
    <property type="project" value="UniProtKB-SubCell"/>
</dbReference>
<evidence type="ECO:0000256" key="7">
    <source>
        <dbReference type="ARBA" id="ARBA00022840"/>
    </source>
</evidence>
<evidence type="ECO:0000313" key="12">
    <source>
        <dbReference type="Proteomes" id="UP000240811"/>
    </source>
</evidence>
<comment type="similarity">
    <text evidence="9">Belongs to the MurCDEF family.</text>
</comment>
<dbReference type="Proteomes" id="UP000240811">
    <property type="component" value="Unassembled WGS sequence"/>
</dbReference>
<sequence length="468" mass="51818">MKIRGLKNHLIAVLGLGDSGLAVANALMNSSVRVIAWDDNPLSILKARNIGITIADFRQVQWSKVSSLVLSPGIYSTGDKAHWCVKLARQFNVEIIGDIELFVRERRISSSNSPFVAITGTNGKSTTSALIAHILNKSGRDVQLGGNIGNPVMKLADFADDRFYIIECSSYQIETAPTIDPSIGVLLNVSPDHLDRHHTLDNYARIKKNLVTMSQNAIVCINDSICEKIASDMIASGRKITRIFHYPIISDGDIYIDGSYIKLSPTNDILLDLSQKNYEYNIQNVAASIAVCLKLGLEKTDIANAISSFRGLTHRRQKIARLGKSVFINDSKATNIHAVVDAFLGEQRMIHWIAGGLSKSNDLSIISPFLSQITKAYFIGDSADLFAYKLKSKLDFELSKTLDKAVLSASRHVSNTNIPTVILFSPGCASFDQYKDFRERGFAFMSHVSEIKGIEMLVDIEEERLFKW</sequence>
<comment type="subcellular location">
    <subcellularLocation>
        <location evidence="1 9">Cytoplasm</location>
    </subcellularLocation>
</comment>
<evidence type="ECO:0000256" key="1">
    <source>
        <dbReference type="ARBA" id="ARBA00004496"/>
    </source>
</evidence>
<dbReference type="GO" id="GO:0009252">
    <property type="term" value="P:peptidoglycan biosynthetic process"/>
    <property type="evidence" value="ECO:0007669"/>
    <property type="project" value="UniProtKB-UniRule"/>
</dbReference>
<dbReference type="GO" id="GO:0005524">
    <property type="term" value="F:ATP binding"/>
    <property type="evidence" value="ECO:0007669"/>
    <property type="project" value="UniProtKB-UniRule"/>
</dbReference>